<dbReference type="SUPFAM" id="SSF48403">
    <property type="entry name" value="Ankyrin repeat"/>
    <property type="match status" value="1"/>
</dbReference>
<dbReference type="PANTHER" id="PTHR46586">
    <property type="entry name" value="ANKYRIN REPEAT-CONTAINING PROTEIN"/>
    <property type="match status" value="1"/>
</dbReference>
<name>A0A835YTD4_9STRA</name>
<evidence type="ECO:0000313" key="2">
    <source>
        <dbReference type="Proteomes" id="UP000664859"/>
    </source>
</evidence>
<dbReference type="InterPro" id="IPR052050">
    <property type="entry name" value="SecEffector_AnkRepeat"/>
</dbReference>
<keyword evidence="2" id="KW-1185">Reference proteome</keyword>
<accession>A0A835YTD4</accession>
<reference evidence="1" key="1">
    <citation type="submission" date="2021-02" db="EMBL/GenBank/DDBJ databases">
        <title>First Annotated Genome of the Yellow-green Alga Tribonema minus.</title>
        <authorList>
            <person name="Mahan K.M."/>
        </authorList>
    </citation>
    <scope>NUCLEOTIDE SEQUENCE</scope>
    <source>
        <strain evidence="1">UTEX B ZZ1240</strain>
    </source>
</reference>
<dbReference type="EMBL" id="JAFCMP010000334">
    <property type="protein sequence ID" value="KAG5181262.1"/>
    <property type="molecule type" value="Genomic_DNA"/>
</dbReference>
<dbReference type="InterPro" id="IPR036770">
    <property type="entry name" value="Ankyrin_rpt-contain_sf"/>
</dbReference>
<proteinExistence type="predicted"/>
<evidence type="ECO:0000313" key="1">
    <source>
        <dbReference type="EMBL" id="KAG5181262.1"/>
    </source>
</evidence>
<dbReference type="AlphaFoldDB" id="A0A835YTD4"/>
<dbReference type="PANTHER" id="PTHR46586:SF3">
    <property type="entry name" value="ANKYRIN REPEAT-CONTAINING PROTEIN"/>
    <property type="match status" value="1"/>
</dbReference>
<protein>
    <submittedName>
        <fullName evidence="1">Uncharacterized protein</fullName>
    </submittedName>
</protein>
<dbReference type="Gene3D" id="1.25.40.20">
    <property type="entry name" value="Ankyrin repeat-containing domain"/>
    <property type="match status" value="1"/>
</dbReference>
<gene>
    <name evidence="1" type="ORF">JKP88DRAFT_261137</name>
</gene>
<dbReference type="Proteomes" id="UP000664859">
    <property type="component" value="Unassembled WGS sequence"/>
</dbReference>
<comment type="caution">
    <text evidence="1">The sequence shown here is derived from an EMBL/GenBank/DDBJ whole genome shotgun (WGS) entry which is preliminary data.</text>
</comment>
<sequence length="414" mass="45434">MSAAASNALGRKRHEQLLYEVMLARYELLLCRPWLLSTFDAAAADPDLQKASEDLPATAAEHSSMQLVRIAALKAALDTSPDGPARKCVKESAPARTHIFCSAELLVQVMAYVEPGDWLYIAPVRLVQAAYMTSLMQREAGLQSIGFTDPMLAVTSISRLELAISCGFKDGLSQHLQATQGRKFPLSYAAGASGSLAVVQRLHQLGLHPRYATINGAAEHCNVSLLHALFWQLPSAERNVMDKTSWHIVGLQLVRHGDKGAALTWLSQRQNDWGPCSLHSFCGAAAEAGQLSTLQFLLDHGRVLFRCVASLKAGETAHCEQHKLEGDMLSTMLQRAKCGGHVHIVRWLVKEKSALPQSAVDDAVRSGHVPVLAYLVEQCGRQRDTQRLLGLVDNGTYRNATQRERMRAYISTQH</sequence>
<organism evidence="1 2">
    <name type="scientific">Tribonema minus</name>
    <dbReference type="NCBI Taxonomy" id="303371"/>
    <lineage>
        <taxon>Eukaryota</taxon>
        <taxon>Sar</taxon>
        <taxon>Stramenopiles</taxon>
        <taxon>Ochrophyta</taxon>
        <taxon>PX clade</taxon>
        <taxon>Xanthophyceae</taxon>
        <taxon>Tribonematales</taxon>
        <taxon>Tribonemataceae</taxon>
        <taxon>Tribonema</taxon>
    </lineage>
</organism>